<sequence>MLNGVLPKDTRIVGWCPVPSDFGARFKGHQLCAIKIKGSAFLLHQVCCMVAVLLMIGQGLESPELIDALLDTWKDTKETPLSHGSRNSIGSSSCEFEALKFACSSGVTEFVHRCWTSSAWSLGE</sequence>
<reference evidence="1 2" key="1">
    <citation type="journal article" date="2024" name="Plant Biotechnol. J.">
        <title>Genome and CRISPR/Cas9 system of a widespread forest tree (Populus alba) in the world.</title>
        <authorList>
            <person name="Liu Y.J."/>
            <person name="Jiang P.F."/>
            <person name="Han X.M."/>
            <person name="Li X.Y."/>
            <person name="Wang H.M."/>
            <person name="Wang Y.J."/>
            <person name="Wang X.X."/>
            <person name="Zeng Q.Y."/>
        </authorList>
    </citation>
    <scope>NUCLEOTIDE SEQUENCE [LARGE SCALE GENOMIC DNA]</scope>
    <source>
        <strain evidence="2">cv. PAL-ZL1</strain>
    </source>
</reference>
<name>A0ACC4CCW4_POPAL</name>
<keyword evidence="2" id="KW-1185">Reference proteome</keyword>
<evidence type="ECO:0000313" key="1">
    <source>
        <dbReference type="EMBL" id="KAL3592615.1"/>
    </source>
</evidence>
<dbReference type="Proteomes" id="UP000309997">
    <property type="component" value="Unassembled WGS sequence"/>
</dbReference>
<accession>A0ACC4CCW4</accession>
<organism evidence="1 2">
    <name type="scientific">Populus alba</name>
    <name type="common">White poplar</name>
    <dbReference type="NCBI Taxonomy" id="43335"/>
    <lineage>
        <taxon>Eukaryota</taxon>
        <taxon>Viridiplantae</taxon>
        <taxon>Streptophyta</taxon>
        <taxon>Embryophyta</taxon>
        <taxon>Tracheophyta</taxon>
        <taxon>Spermatophyta</taxon>
        <taxon>Magnoliopsida</taxon>
        <taxon>eudicotyledons</taxon>
        <taxon>Gunneridae</taxon>
        <taxon>Pentapetalae</taxon>
        <taxon>rosids</taxon>
        <taxon>fabids</taxon>
        <taxon>Malpighiales</taxon>
        <taxon>Salicaceae</taxon>
        <taxon>Saliceae</taxon>
        <taxon>Populus</taxon>
    </lineage>
</organism>
<comment type="caution">
    <text evidence="1">The sequence shown here is derived from an EMBL/GenBank/DDBJ whole genome shotgun (WGS) entry which is preliminary data.</text>
</comment>
<proteinExistence type="predicted"/>
<evidence type="ECO:0000313" key="2">
    <source>
        <dbReference type="Proteomes" id="UP000309997"/>
    </source>
</evidence>
<protein>
    <submittedName>
        <fullName evidence="1">Uncharacterized protein</fullName>
    </submittedName>
</protein>
<dbReference type="EMBL" id="RCHU02000005">
    <property type="protein sequence ID" value="KAL3592615.1"/>
    <property type="molecule type" value="Genomic_DNA"/>
</dbReference>
<gene>
    <name evidence="1" type="ORF">D5086_011255</name>
</gene>